<gene>
    <name evidence="1" type="ORF">OPT61_g3923</name>
</gene>
<evidence type="ECO:0000313" key="1">
    <source>
        <dbReference type="EMBL" id="KAJ8114116.1"/>
    </source>
</evidence>
<sequence>MAAFTSPMRLAPPMTPRRVPSPMMSPGFRRGRMLGAAEDSQLRDLSPETTLRAFAEEPVPFDTTRDEYKIFACIDTLTVAERDLGTRVARAAQRLKSWCAEIEQWGWTGGFEQPSEEQKEQRRRSLEARIAEHVVSSEALAPLDFYGSLLSTELEQHEARLDDMSEELLKLDVDELKEYVLDMHPQARPHPGPAGFGASHSSYQPMDDFSFLITQTLLSALPHHAQLKDRLNTWTARVSILRSAPRYHNDLKQAQEAMTLGWTALEPPADTSDVAFNQWKDAVGTISGELRNKVADLGQRLDRMLDTLEGRDDCLPDRWIDVFETLETEFGRWVPESTRRVIEFDVRRQSVEAKQGEPQTKQKEALKSDLHSDTPTTSQSSLLPIDKRVLQLSTEPQLPRLKTVEGNLVSESLSRPTSPVSGSSSSQSQPSIVIDAVSPQDSGGAARPDPITASRKINLDTASPSTDDDYEFDEGDTIVHNAVEDSPRDAVRVVASYESLSHAPISEDGSPANFVHKIDPKAFAHSPALASTDGTDGEAPQTPRSRRLSTSSISSNTSFDSSPVSAVEESPTARTAGNRSIRVPRPELNAAMSKRRPARDAAVPNVESAPWPPTQFSHKKPATVDDLERKISDILTTIPAHIRLTSGPGADAHEIKPSRGVGHKGSRGYLRAARSASGLRTPQLTLSPVKSEFESANSGAARKSTNARLDNDIKLYHLTQPGKEQPIKLFIRRVGENGERVMVRVGGGWSDLGEYLRQYAEHHGRRTASEGKFEVLGLEVQNPDTATARPGSAMSTTRRFSGGRKTPNTTPDGKLAGLGISTDSPPPPMPRFERDSTPAIAEEEPTPPSLNTQKSWYGTEVGLAGPKTKKVELTGEKLEWIEDMMKQARTVSNSNLHKAMKEDERSEGRSNSRSESRSASRSTSRAATRRPVQDFVDLGKTGSTRRVFMRGGAGGSSERLNER</sequence>
<dbReference type="EMBL" id="JAPHNI010000212">
    <property type="protein sequence ID" value="KAJ8114116.1"/>
    <property type="molecule type" value="Genomic_DNA"/>
</dbReference>
<accession>A0ACC2IG28</accession>
<dbReference type="Proteomes" id="UP001153331">
    <property type="component" value="Unassembled WGS sequence"/>
</dbReference>
<keyword evidence="2" id="KW-1185">Reference proteome</keyword>
<reference evidence="1" key="1">
    <citation type="submission" date="2022-11" db="EMBL/GenBank/DDBJ databases">
        <title>Genome Sequence of Boeremia exigua.</title>
        <authorList>
            <person name="Buettner E."/>
        </authorList>
    </citation>
    <scope>NUCLEOTIDE SEQUENCE</scope>
    <source>
        <strain evidence="1">CU02</strain>
    </source>
</reference>
<proteinExistence type="predicted"/>
<name>A0ACC2IG28_9PLEO</name>
<organism evidence="1 2">
    <name type="scientific">Boeremia exigua</name>
    <dbReference type="NCBI Taxonomy" id="749465"/>
    <lineage>
        <taxon>Eukaryota</taxon>
        <taxon>Fungi</taxon>
        <taxon>Dikarya</taxon>
        <taxon>Ascomycota</taxon>
        <taxon>Pezizomycotina</taxon>
        <taxon>Dothideomycetes</taxon>
        <taxon>Pleosporomycetidae</taxon>
        <taxon>Pleosporales</taxon>
        <taxon>Pleosporineae</taxon>
        <taxon>Didymellaceae</taxon>
        <taxon>Boeremia</taxon>
    </lineage>
</organism>
<evidence type="ECO:0000313" key="2">
    <source>
        <dbReference type="Proteomes" id="UP001153331"/>
    </source>
</evidence>
<protein>
    <submittedName>
        <fullName evidence="1">Uncharacterized protein</fullName>
    </submittedName>
</protein>
<comment type="caution">
    <text evidence="1">The sequence shown here is derived from an EMBL/GenBank/DDBJ whole genome shotgun (WGS) entry which is preliminary data.</text>
</comment>